<reference evidence="15 16" key="1">
    <citation type="submission" date="2019-04" db="EMBL/GenBank/DDBJ databases">
        <title>Bacillus caeni sp. nov., a bacterium isolated from mangrove sediment.</title>
        <authorList>
            <person name="Huang H."/>
            <person name="Mo K."/>
            <person name="Hu Y."/>
        </authorList>
    </citation>
    <scope>NUCLEOTIDE SEQUENCE [LARGE SCALE GENOMIC DNA]</scope>
    <source>
        <strain evidence="15 16">HB172195</strain>
    </source>
</reference>
<organism evidence="15 16">
    <name type="scientific">Exobacillus caeni</name>
    <dbReference type="NCBI Taxonomy" id="2574798"/>
    <lineage>
        <taxon>Bacteria</taxon>
        <taxon>Bacillati</taxon>
        <taxon>Bacillota</taxon>
        <taxon>Bacilli</taxon>
        <taxon>Bacillales</taxon>
        <taxon>Guptibacillaceae</taxon>
        <taxon>Exobacillus</taxon>
    </lineage>
</organism>
<comment type="catalytic activity">
    <reaction evidence="11 12">
        <text>uridine(1498) in 16S rRNA + S-adenosyl-L-methionine = N(3)-methyluridine(1498) in 16S rRNA + S-adenosyl-L-homocysteine + H(+)</text>
        <dbReference type="Rhea" id="RHEA:42920"/>
        <dbReference type="Rhea" id="RHEA-COMP:10283"/>
        <dbReference type="Rhea" id="RHEA-COMP:10284"/>
        <dbReference type="ChEBI" id="CHEBI:15378"/>
        <dbReference type="ChEBI" id="CHEBI:57856"/>
        <dbReference type="ChEBI" id="CHEBI:59789"/>
        <dbReference type="ChEBI" id="CHEBI:65315"/>
        <dbReference type="ChEBI" id="CHEBI:74502"/>
        <dbReference type="EC" id="2.1.1.193"/>
    </reaction>
</comment>
<feature type="domain" description="Ribosomal RNA small subunit methyltransferase E methyltransferase" evidence="13">
    <location>
        <begin position="73"/>
        <end position="242"/>
    </location>
</feature>
<dbReference type="GO" id="GO:0070475">
    <property type="term" value="P:rRNA base methylation"/>
    <property type="evidence" value="ECO:0007669"/>
    <property type="project" value="TreeGrafter"/>
</dbReference>
<dbReference type="PIRSF" id="PIRSF015601">
    <property type="entry name" value="MTase_slr0722"/>
    <property type="match status" value="1"/>
</dbReference>
<comment type="subcellular location">
    <subcellularLocation>
        <location evidence="1 12">Cytoplasm</location>
    </subcellularLocation>
</comment>
<evidence type="ECO:0000256" key="12">
    <source>
        <dbReference type="PIRNR" id="PIRNR015601"/>
    </source>
</evidence>
<name>A0A5R9F6H9_9BACL</name>
<dbReference type="GO" id="GO:0070042">
    <property type="term" value="F:rRNA (uridine-N3-)-methyltransferase activity"/>
    <property type="evidence" value="ECO:0007669"/>
    <property type="project" value="TreeGrafter"/>
</dbReference>
<evidence type="ECO:0000256" key="4">
    <source>
        <dbReference type="ARBA" id="ARBA00013673"/>
    </source>
</evidence>
<dbReference type="EC" id="2.1.1.193" evidence="3 12"/>
<dbReference type="Gene3D" id="2.40.240.20">
    <property type="entry name" value="Hypothetical PUA domain-like, domain 1"/>
    <property type="match status" value="1"/>
</dbReference>
<dbReference type="Gene3D" id="3.40.1280.10">
    <property type="match status" value="1"/>
</dbReference>
<dbReference type="PANTHER" id="PTHR30027:SF3">
    <property type="entry name" value="16S RRNA (URACIL(1498)-N(3))-METHYLTRANSFERASE"/>
    <property type="match status" value="1"/>
</dbReference>
<dbReference type="Pfam" id="PF04452">
    <property type="entry name" value="Methyltrans_RNA"/>
    <property type="match status" value="1"/>
</dbReference>
<evidence type="ECO:0000256" key="10">
    <source>
        <dbReference type="ARBA" id="ARBA00025699"/>
    </source>
</evidence>
<evidence type="ECO:0000256" key="5">
    <source>
        <dbReference type="ARBA" id="ARBA00022490"/>
    </source>
</evidence>
<gene>
    <name evidence="15" type="ORF">FCL54_03345</name>
</gene>
<dbReference type="FunFam" id="3.40.1280.10:FF:000020">
    <property type="entry name" value="Ribosomal RNA small subunit methyltransferase E"/>
    <property type="match status" value="1"/>
</dbReference>
<evidence type="ECO:0000256" key="9">
    <source>
        <dbReference type="ARBA" id="ARBA00022691"/>
    </source>
</evidence>
<dbReference type="Proteomes" id="UP000308230">
    <property type="component" value="Unassembled WGS sequence"/>
</dbReference>
<dbReference type="AlphaFoldDB" id="A0A5R9F6H9"/>
<evidence type="ECO:0000256" key="11">
    <source>
        <dbReference type="ARBA" id="ARBA00047944"/>
    </source>
</evidence>
<evidence type="ECO:0000256" key="1">
    <source>
        <dbReference type="ARBA" id="ARBA00004496"/>
    </source>
</evidence>
<dbReference type="EMBL" id="SWLG01000001">
    <property type="protein sequence ID" value="TLS39352.1"/>
    <property type="molecule type" value="Genomic_DNA"/>
</dbReference>
<dbReference type="NCBIfam" id="TIGR00046">
    <property type="entry name" value="RsmE family RNA methyltransferase"/>
    <property type="match status" value="1"/>
</dbReference>
<keyword evidence="9 12" id="KW-0949">S-adenosyl-L-methionine</keyword>
<keyword evidence="5 12" id="KW-0963">Cytoplasm</keyword>
<evidence type="ECO:0000256" key="3">
    <source>
        <dbReference type="ARBA" id="ARBA00012328"/>
    </source>
</evidence>
<dbReference type="PANTHER" id="PTHR30027">
    <property type="entry name" value="RIBOSOMAL RNA SMALL SUBUNIT METHYLTRANSFERASE E"/>
    <property type="match status" value="1"/>
</dbReference>
<dbReference type="SUPFAM" id="SSF88697">
    <property type="entry name" value="PUA domain-like"/>
    <property type="match status" value="1"/>
</dbReference>
<dbReference type="InterPro" id="IPR006700">
    <property type="entry name" value="RsmE"/>
</dbReference>
<dbReference type="InterPro" id="IPR029028">
    <property type="entry name" value="Alpha/beta_knot_MTases"/>
</dbReference>
<dbReference type="CDD" id="cd18084">
    <property type="entry name" value="RsmE-like"/>
    <property type="match status" value="1"/>
</dbReference>
<evidence type="ECO:0000256" key="7">
    <source>
        <dbReference type="ARBA" id="ARBA00022603"/>
    </source>
</evidence>
<protein>
    <recommendedName>
        <fullName evidence="4 12">Ribosomal RNA small subunit methyltransferase E</fullName>
        <ecNumber evidence="3 12">2.1.1.193</ecNumber>
    </recommendedName>
</protein>
<comment type="similarity">
    <text evidence="2 12">Belongs to the RNA methyltransferase RsmE family.</text>
</comment>
<keyword evidence="6 12" id="KW-0698">rRNA processing</keyword>
<comment type="caution">
    <text evidence="15">The sequence shown here is derived from an EMBL/GenBank/DDBJ whole genome shotgun (WGS) entry which is preliminary data.</text>
</comment>
<dbReference type="Pfam" id="PF20260">
    <property type="entry name" value="PUA_4"/>
    <property type="match status" value="1"/>
</dbReference>
<dbReference type="NCBIfam" id="NF008692">
    <property type="entry name" value="PRK11713.1-5"/>
    <property type="match status" value="1"/>
</dbReference>
<evidence type="ECO:0000256" key="8">
    <source>
        <dbReference type="ARBA" id="ARBA00022679"/>
    </source>
</evidence>
<dbReference type="RefSeq" id="WP_138123113.1">
    <property type="nucleotide sequence ID" value="NZ_SWLG01000001.1"/>
</dbReference>
<comment type="function">
    <text evidence="10 12">Specifically methylates the N3 position of the uracil ring of uridine 1498 (m3U1498) in 16S rRNA. Acts on the fully assembled 30S ribosomal subunit.</text>
</comment>
<dbReference type="InterPro" id="IPR029026">
    <property type="entry name" value="tRNA_m1G_MTases_N"/>
</dbReference>
<dbReference type="GO" id="GO:0005737">
    <property type="term" value="C:cytoplasm"/>
    <property type="evidence" value="ECO:0007669"/>
    <property type="project" value="UniProtKB-SubCell"/>
</dbReference>
<accession>A0A5R9F6H9</accession>
<dbReference type="OrthoDB" id="9815641at2"/>
<feature type="domain" description="Ribosomal RNA small subunit methyltransferase E PUA-like" evidence="14">
    <location>
        <begin position="18"/>
        <end position="64"/>
    </location>
</feature>
<sequence>MQRYFVDPDAVKGNSITITGDDVKHIGKVMRMSSGDKVICCDSTGRSALCEIEEVSKEDVTCTVVEWMDENTELPVNVTIVQGLPKSDKLELVVQKGTELGASCFYPFKAARSVVKWDRSKSEKKLDRLRKIAKEAAEQSHRTAIPEVEAPLSLQEVIDMEPEYDLKLVAYEEEAKQGESSNLSQALHQANRGQRVLLVIGPEGGLTEEEISDLTDAGFLLCGLGPRILRTETAALYFLAAVSYHFELMR</sequence>
<evidence type="ECO:0000256" key="6">
    <source>
        <dbReference type="ARBA" id="ARBA00022552"/>
    </source>
</evidence>
<dbReference type="SUPFAM" id="SSF75217">
    <property type="entry name" value="alpha/beta knot"/>
    <property type="match status" value="1"/>
</dbReference>
<dbReference type="NCBIfam" id="NF008691">
    <property type="entry name" value="PRK11713.1-4"/>
    <property type="match status" value="1"/>
</dbReference>
<dbReference type="InterPro" id="IPR046887">
    <property type="entry name" value="RsmE_PUA-like"/>
</dbReference>
<keyword evidence="16" id="KW-1185">Reference proteome</keyword>
<evidence type="ECO:0000313" key="16">
    <source>
        <dbReference type="Proteomes" id="UP000308230"/>
    </source>
</evidence>
<evidence type="ECO:0000259" key="13">
    <source>
        <dbReference type="Pfam" id="PF04452"/>
    </source>
</evidence>
<evidence type="ECO:0000256" key="2">
    <source>
        <dbReference type="ARBA" id="ARBA00005528"/>
    </source>
</evidence>
<dbReference type="InterPro" id="IPR046886">
    <property type="entry name" value="RsmE_MTase_dom"/>
</dbReference>
<evidence type="ECO:0000313" key="15">
    <source>
        <dbReference type="EMBL" id="TLS39352.1"/>
    </source>
</evidence>
<keyword evidence="8 12" id="KW-0808">Transferase</keyword>
<dbReference type="InterPro" id="IPR015947">
    <property type="entry name" value="PUA-like_sf"/>
</dbReference>
<proteinExistence type="inferred from homology"/>
<keyword evidence="7 12" id="KW-0489">Methyltransferase</keyword>
<evidence type="ECO:0000259" key="14">
    <source>
        <dbReference type="Pfam" id="PF20260"/>
    </source>
</evidence>